<proteinExistence type="inferred from homology"/>
<dbReference type="EMBL" id="QQZZ01000177">
    <property type="protein sequence ID" value="RMZ37291.1"/>
    <property type="molecule type" value="Genomic_DNA"/>
</dbReference>
<dbReference type="AlphaFoldDB" id="A0AB74BWN3"/>
<keyword evidence="2" id="KW-0378">Hydrolase</keyword>
<dbReference type="Proteomes" id="UP000275480">
    <property type="component" value="Unassembled WGS sequence"/>
</dbReference>
<dbReference type="Pfam" id="PF00857">
    <property type="entry name" value="Isochorismatase"/>
    <property type="match status" value="1"/>
</dbReference>
<protein>
    <recommendedName>
        <fullName evidence="3">Isochorismatase-like domain-containing protein</fullName>
    </recommendedName>
</protein>
<dbReference type="InterPro" id="IPR000868">
    <property type="entry name" value="Isochorismatase-like_dom"/>
</dbReference>
<accession>A0AB74BWN3</accession>
<gene>
    <name evidence="4" type="ORF">CA14_011561</name>
</gene>
<evidence type="ECO:0000313" key="5">
    <source>
        <dbReference type="Proteomes" id="UP000275480"/>
    </source>
</evidence>
<dbReference type="PANTHER" id="PTHR43540">
    <property type="entry name" value="PEROXYUREIDOACRYLATE/UREIDOACRYLATE AMIDOHYDROLASE-RELATED"/>
    <property type="match status" value="1"/>
</dbReference>
<name>A0AB74BWN3_ASPFL</name>
<evidence type="ECO:0000313" key="4">
    <source>
        <dbReference type="EMBL" id="RMZ37291.1"/>
    </source>
</evidence>
<dbReference type="GO" id="GO:0016787">
    <property type="term" value="F:hydrolase activity"/>
    <property type="evidence" value="ECO:0007669"/>
    <property type="project" value="UniProtKB-KW"/>
</dbReference>
<dbReference type="InterPro" id="IPR050272">
    <property type="entry name" value="Isochorismatase-like_hydrls"/>
</dbReference>
<feature type="domain" description="Isochorismatase-like" evidence="3">
    <location>
        <begin position="19"/>
        <end position="169"/>
    </location>
</feature>
<evidence type="ECO:0000256" key="1">
    <source>
        <dbReference type="ARBA" id="ARBA00006336"/>
    </source>
</evidence>
<organism evidence="4 5">
    <name type="scientific">Aspergillus flavus</name>
    <dbReference type="NCBI Taxonomy" id="5059"/>
    <lineage>
        <taxon>Eukaryota</taxon>
        <taxon>Fungi</taxon>
        <taxon>Dikarya</taxon>
        <taxon>Ascomycota</taxon>
        <taxon>Pezizomycotina</taxon>
        <taxon>Eurotiomycetes</taxon>
        <taxon>Eurotiomycetidae</taxon>
        <taxon>Eurotiales</taxon>
        <taxon>Aspergillaceae</taxon>
        <taxon>Aspergillus</taxon>
        <taxon>Aspergillus subgen. Circumdati</taxon>
    </lineage>
</organism>
<comment type="similarity">
    <text evidence="1">Belongs to the isochorismatase family.</text>
</comment>
<sequence>MLTFPLNHQDTPNDEMPKTALFVVDTQAGLISIPDTAIPHSARIWEVGNKILDRARNVASTELEIVIVQHSDDAEDPNASLLRGTKEWELSLPMKVGADNERIVSKMTRDTFKSNPLLADELKGQGITTIVAFGVQSECCVLETCRGAVEAGFTVVLLQGAHSTYDDKATGLRAEQIERQVEQELCAIGVQVVPWEQYVF</sequence>
<evidence type="ECO:0000259" key="3">
    <source>
        <dbReference type="Pfam" id="PF00857"/>
    </source>
</evidence>
<comment type="caution">
    <text evidence="4">The sequence shown here is derived from an EMBL/GenBank/DDBJ whole genome shotgun (WGS) entry which is preliminary data.</text>
</comment>
<dbReference type="PANTHER" id="PTHR43540:SF6">
    <property type="entry name" value="ISOCHORISMATASE-LIKE DOMAIN-CONTAINING PROTEIN"/>
    <property type="match status" value="1"/>
</dbReference>
<dbReference type="SUPFAM" id="SSF52499">
    <property type="entry name" value="Isochorismatase-like hydrolases"/>
    <property type="match status" value="1"/>
</dbReference>
<dbReference type="InterPro" id="IPR036380">
    <property type="entry name" value="Isochorismatase-like_sf"/>
</dbReference>
<reference evidence="4 5" key="1">
    <citation type="submission" date="2018-07" db="EMBL/GenBank/DDBJ databases">
        <title>Identification of spontaneous genetic mutation associated with occurrence of a yellow conidial color mutant of Aspergillus flavus.</title>
        <authorList>
            <person name="Chang P.-K."/>
            <person name="Mack B.M."/>
            <person name="Scharfenstein L."/>
            <person name="Gilbert M.K."/>
        </authorList>
    </citation>
    <scope>NUCLEOTIDE SEQUENCE [LARGE SCALE GENOMIC DNA]</scope>
    <source>
        <strain evidence="4 5">CA14</strain>
    </source>
</reference>
<evidence type="ECO:0000256" key="2">
    <source>
        <dbReference type="ARBA" id="ARBA00022801"/>
    </source>
</evidence>
<dbReference type="Gene3D" id="3.40.50.850">
    <property type="entry name" value="Isochorismatase-like"/>
    <property type="match status" value="1"/>
</dbReference>